<evidence type="ECO:0000313" key="12">
    <source>
        <dbReference type="Proteomes" id="UP000807342"/>
    </source>
</evidence>
<evidence type="ECO:0000313" key="11">
    <source>
        <dbReference type="EMBL" id="KAF9444169.1"/>
    </source>
</evidence>
<dbReference type="PROSITE" id="PS51882">
    <property type="entry name" value="G_ALPHA"/>
    <property type="match status" value="1"/>
</dbReference>
<keyword evidence="12" id="KW-1185">Reference proteome</keyword>
<dbReference type="Proteomes" id="UP000807342">
    <property type="component" value="Unassembled WGS sequence"/>
</dbReference>
<dbReference type="PRINTS" id="PR00318">
    <property type="entry name" value="GPROTEINA"/>
</dbReference>
<evidence type="ECO:0000256" key="6">
    <source>
        <dbReference type="ARBA" id="ARBA00023139"/>
    </source>
</evidence>
<dbReference type="GO" id="GO:0001664">
    <property type="term" value="F:G protein-coupled receptor binding"/>
    <property type="evidence" value="ECO:0007669"/>
    <property type="project" value="InterPro"/>
</dbReference>
<dbReference type="InterPro" id="IPR011025">
    <property type="entry name" value="GproteinA_insert"/>
</dbReference>
<evidence type="ECO:0000256" key="10">
    <source>
        <dbReference type="PIRSR" id="PIRSR601019-2"/>
    </source>
</evidence>
<dbReference type="GO" id="GO:0005525">
    <property type="term" value="F:GTP binding"/>
    <property type="evidence" value="ECO:0007669"/>
    <property type="project" value="UniProtKB-KW"/>
</dbReference>
<feature type="binding site" evidence="9">
    <location>
        <begin position="156"/>
        <end position="157"/>
    </location>
    <ligand>
        <name>GTP</name>
        <dbReference type="ChEBI" id="CHEBI:37565"/>
    </ligand>
</feature>
<dbReference type="FunFam" id="3.40.50.300:FF:003800">
    <property type="entry name" value="Guanine nucleotide-binding protein G(k) subunit alpha"/>
    <property type="match status" value="1"/>
</dbReference>
<reference evidence="11" key="1">
    <citation type="submission" date="2020-11" db="EMBL/GenBank/DDBJ databases">
        <authorList>
            <consortium name="DOE Joint Genome Institute"/>
            <person name="Ahrendt S."/>
            <person name="Riley R."/>
            <person name="Andreopoulos W."/>
            <person name="Labutti K."/>
            <person name="Pangilinan J."/>
            <person name="Ruiz-Duenas F.J."/>
            <person name="Barrasa J.M."/>
            <person name="Sanchez-Garcia M."/>
            <person name="Camarero S."/>
            <person name="Miyauchi S."/>
            <person name="Serrano A."/>
            <person name="Linde D."/>
            <person name="Babiker R."/>
            <person name="Drula E."/>
            <person name="Ayuso-Fernandez I."/>
            <person name="Pacheco R."/>
            <person name="Padilla G."/>
            <person name="Ferreira P."/>
            <person name="Barriuso J."/>
            <person name="Kellner H."/>
            <person name="Castanera R."/>
            <person name="Alfaro M."/>
            <person name="Ramirez L."/>
            <person name="Pisabarro A.G."/>
            <person name="Kuo A."/>
            <person name="Tritt A."/>
            <person name="Lipzen A."/>
            <person name="He G."/>
            <person name="Yan M."/>
            <person name="Ng V."/>
            <person name="Cullen D."/>
            <person name="Martin F."/>
            <person name="Rosso M.-N."/>
            <person name="Henrissat B."/>
            <person name="Hibbett D."/>
            <person name="Martinez A.T."/>
            <person name="Grigoriev I.V."/>
        </authorList>
    </citation>
    <scope>NUCLEOTIDE SEQUENCE</scope>
    <source>
        <strain evidence="11">MF-IS2</strain>
    </source>
</reference>
<dbReference type="OrthoDB" id="5817230at2759"/>
<comment type="caution">
    <text evidence="11">The sequence shown here is derived from an EMBL/GenBank/DDBJ whole genome shotgun (WGS) entry which is preliminary data.</text>
</comment>
<keyword evidence="1" id="KW-0519">Myristate</keyword>
<feature type="binding site" evidence="10">
    <location>
        <position position="47"/>
    </location>
    <ligand>
        <name>Mg(2+)</name>
        <dbReference type="ChEBI" id="CHEBI:18420"/>
    </ligand>
</feature>
<keyword evidence="8" id="KW-0449">Lipoprotein</keyword>
<dbReference type="GO" id="GO:0003924">
    <property type="term" value="F:GTPase activity"/>
    <property type="evidence" value="ECO:0007669"/>
    <property type="project" value="InterPro"/>
</dbReference>
<keyword evidence="5 9" id="KW-0342">GTP-binding</keyword>
<dbReference type="GO" id="GO:0007189">
    <property type="term" value="P:adenylate cyclase-activating G protein-coupled receptor signaling pathway"/>
    <property type="evidence" value="ECO:0007669"/>
    <property type="project" value="TreeGrafter"/>
</dbReference>
<protein>
    <submittedName>
        <fullName evidence="11">Heterotrimeric G-protein alpha subunit, GPA3-like protein</fullName>
    </submittedName>
</protein>
<gene>
    <name evidence="11" type="ORF">P691DRAFT_678106</name>
</gene>
<dbReference type="Gene3D" id="3.40.50.300">
    <property type="entry name" value="P-loop containing nucleotide triphosphate hydrolases"/>
    <property type="match status" value="1"/>
</dbReference>
<evidence type="ECO:0000256" key="4">
    <source>
        <dbReference type="ARBA" id="ARBA00022842"/>
    </source>
</evidence>
<dbReference type="Gene3D" id="1.10.400.10">
    <property type="entry name" value="GI Alpha 1, domain 2-like"/>
    <property type="match status" value="1"/>
</dbReference>
<feature type="binding site" evidence="9">
    <location>
        <begin position="43"/>
        <end position="48"/>
    </location>
    <ligand>
        <name>GTP</name>
        <dbReference type="ChEBI" id="CHEBI:37565"/>
    </ligand>
</feature>
<evidence type="ECO:0000256" key="1">
    <source>
        <dbReference type="ARBA" id="ARBA00022707"/>
    </source>
</evidence>
<dbReference type="EMBL" id="MU151397">
    <property type="protein sequence ID" value="KAF9444169.1"/>
    <property type="molecule type" value="Genomic_DNA"/>
</dbReference>
<dbReference type="InterPro" id="IPR001019">
    <property type="entry name" value="Gprotein_alpha_su"/>
</dbReference>
<keyword evidence="4 10" id="KW-0460">Magnesium</keyword>
<evidence type="ECO:0000256" key="2">
    <source>
        <dbReference type="ARBA" id="ARBA00022723"/>
    </source>
</evidence>
<dbReference type="SMART" id="SM00275">
    <property type="entry name" value="G_alpha"/>
    <property type="match status" value="1"/>
</dbReference>
<dbReference type="GO" id="GO:0005737">
    <property type="term" value="C:cytoplasm"/>
    <property type="evidence" value="ECO:0007669"/>
    <property type="project" value="TreeGrafter"/>
</dbReference>
<evidence type="ECO:0000256" key="9">
    <source>
        <dbReference type="PIRSR" id="PIRSR601019-1"/>
    </source>
</evidence>
<sequence length="360" mass="40922">MGACTSKSSKRRIAQSAEIDLSPTEDHRCPEREYKVLLLGGGESGKSTLVKRMKIVHQGGITRDELLEYRRIIYQNIVELAQSVAIYMRKTGVECKELSNQLFMEKILSYNSRLFDGFGTNVYFPPDMTKAISHFVMDSVVSKVVEDHMNGSSTLDSPMYFLNNIIRIGAPGYVPTEADVLRARSKNEGITETRFSRGHLSISVIAVNNQRSKHEKWLHLFESVTSVIFCAGLSDYDRVVFKGPGKSQTMMQESLRLFEFVVNSRWFIRTKVILYLTKFDLFKAKIGEVPLAKYFEEYTGGADVNKATKHILWKFMQCNRTRLSIPSHFTQIQDTIDVRPMFAAVSEWILGNALANSGHM</sequence>
<dbReference type="CDD" id="cd00066">
    <property type="entry name" value="G-alpha"/>
    <property type="match status" value="1"/>
</dbReference>
<dbReference type="AlphaFoldDB" id="A0A9P5X409"/>
<dbReference type="GO" id="GO:0046872">
    <property type="term" value="F:metal ion binding"/>
    <property type="evidence" value="ECO:0007669"/>
    <property type="project" value="UniProtKB-KW"/>
</dbReference>
<accession>A0A9P5X409</accession>
<keyword evidence="7" id="KW-0807">Transducer</keyword>
<dbReference type="PANTHER" id="PTHR10218:SF369">
    <property type="entry name" value="GUANINE NUCLEOTIDE-BINDING PROTEIN ALPHA-2 SUBUNIT"/>
    <property type="match status" value="1"/>
</dbReference>
<dbReference type="InterPro" id="IPR027417">
    <property type="entry name" value="P-loop_NTPase"/>
</dbReference>
<evidence type="ECO:0000256" key="8">
    <source>
        <dbReference type="ARBA" id="ARBA00023288"/>
    </source>
</evidence>
<dbReference type="PANTHER" id="PTHR10218">
    <property type="entry name" value="GTP-BINDING PROTEIN ALPHA SUBUNIT"/>
    <property type="match status" value="1"/>
</dbReference>
<evidence type="ECO:0000256" key="3">
    <source>
        <dbReference type="ARBA" id="ARBA00022741"/>
    </source>
</evidence>
<dbReference type="SUPFAM" id="SSF52540">
    <property type="entry name" value="P-loop containing nucleoside triphosphate hydrolases"/>
    <property type="match status" value="1"/>
</dbReference>
<evidence type="ECO:0000256" key="7">
    <source>
        <dbReference type="ARBA" id="ARBA00023224"/>
    </source>
</evidence>
<dbReference type="GO" id="GO:0005834">
    <property type="term" value="C:heterotrimeric G-protein complex"/>
    <property type="evidence" value="ECO:0007669"/>
    <property type="project" value="InterPro"/>
</dbReference>
<name>A0A9P5X409_9AGAR</name>
<keyword evidence="6" id="KW-0564">Palmitate</keyword>
<dbReference type="PRINTS" id="PR01241">
    <property type="entry name" value="GPROTEINAFNG"/>
</dbReference>
<proteinExistence type="predicted"/>
<dbReference type="GO" id="GO:0031683">
    <property type="term" value="F:G-protein beta/gamma-subunit complex binding"/>
    <property type="evidence" value="ECO:0007669"/>
    <property type="project" value="InterPro"/>
</dbReference>
<dbReference type="SUPFAM" id="SSF47895">
    <property type="entry name" value="Transducin (alpha subunit), insertion domain"/>
    <property type="match status" value="1"/>
</dbReference>
<dbReference type="InterPro" id="IPR002975">
    <property type="entry name" value="Fungi_Gprotein_alpha"/>
</dbReference>
<evidence type="ECO:0000256" key="5">
    <source>
        <dbReference type="ARBA" id="ARBA00023134"/>
    </source>
</evidence>
<organism evidence="11 12">
    <name type="scientific">Macrolepiota fuliginosa MF-IS2</name>
    <dbReference type="NCBI Taxonomy" id="1400762"/>
    <lineage>
        <taxon>Eukaryota</taxon>
        <taxon>Fungi</taxon>
        <taxon>Dikarya</taxon>
        <taxon>Basidiomycota</taxon>
        <taxon>Agaricomycotina</taxon>
        <taxon>Agaricomycetes</taxon>
        <taxon>Agaricomycetidae</taxon>
        <taxon>Agaricales</taxon>
        <taxon>Agaricineae</taxon>
        <taxon>Agaricaceae</taxon>
        <taxon>Macrolepiota</taxon>
    </lineage>
</organism>
<keyword evidence="3 9" id="KW-0547">Nucleotide-binding</keyword>
<dbReference type="Pfam" id="PF00503">
    <property type="entry name" value="G-alpha"/>
    <property type="match status" value="1"/>
</dbReference>
<keyword evidence="2 10" id="KW-0479">Metal-binding</keyword>